<dbReference type="GeneID" id="108275660"/>
<evidence type="ECO:0000313" key="3">
    <source>
        <dbReference type="Proteomes" id="UP000221080"/>
    </source>
</evidence>
<reference evidence="4 5" key="2">
    <citation type="submission" date="2025-04" db="UniProtKB">
        <authorList>
            <consortium name="RefSeq"/>
        </authorList>
    </citation>
    <scope>IDENTIFICATION</scope>
    <source>
        <tissue evidence="4 5">Blood</tissue>
    </source>
</reference>
<sequence>MEECLEEEMNEVRRIFQDDNESLLLDLEEAWDKIKKEQESFELQLRENKAGDDHIREEMEVLVKERDEILQKILEKDNMLKEMKEEMENLNKTDKLKKETGKKKLKKLKLFPPQWFQKKDTIEERQKMEKQSESERLKLQKTDRQGGQ</sequence>
<name>A0A2D0SH71_ICTPU</name>
<dbReference type="RefSeq" id="XP_017342078.1">
    <property type="nucleotide sequence ID" value="XM_017486589.3"/>
</dbReference>
<accession>A0A2D0SH71</accession>
<organism evidence="3 4">
    <name type="scientific">Ictalurus punctatus</name>
    <name type="common">Channel catfish</name>
    <name type="synonym">Silurus punctatus</name>
    <dbReference type="NCBI Taxonomy" id="7998"/>
    <lineage>
        <taxon>Eukaryota</taxon>
        <taxon>Metazoa</taxon>
        <taxon>Chordata</taxon>
        <taxon>Craniata</taxon>
        <taxon>Vertebrata</taxon>
        <taxon>Euteleostomi</taxon>
        <taxon>Actinopterygii</taxon>
        <taxon>Neopterygii</taxon>
        <taxon>Teleostei</taxon>
        <taxon>Ostariophysi</taxon>
        <taxon>Siluriformes</taxon>
        <taxon>Ictaluridae</taxon>
        <taxon>Ictalurus</taxon>
    </lineage>
</organism>
<evidence type="ECO:0000313" key="4">
    <source>
        <dbReference type="RefSeq" id="XP_017342059.1"/>
    </source>
</evidence>
<feature type="coiled-coil region" evidence="1">
    <location>
        <begin position="66"/>
        <end position="100"/>
    </location>
</feature>
<evidence type="ECO:0000313" key="6">
    <source>
        <dbReference type="RefSeq" id="XP_017342078.1"/>
    </source>
</evidence>
<dbReference type="Proteomes" id="UP000221080">
    <property type="component" value="Chromosome 2"/>
</dbReference>
<proteinExistence type="predicted"/>
<evidence type="ECO:0000256" key="1">
    <source>
        <dbReference type="SAM" id="Coils"/>
    </source>
</evidence>
<reference evidence="3" key="1">
    <citation type="journal article" date="2016" name="Nat. Commun.">
        <title>The channel catfish genome sequence provides insights into the evolution of scale formation in teleosts.</title>
        <authorList>
            <person name="Liu Z."/>
            <person name="Liu S."/>
            <person name="Yao J."/>
            <person name="Bao L."/>
            <person name="Zhang J."/>
            <person name="Li Y."/>
            <person name="Jiang C."/>
            <person name="Sun L."/>
            <person name="Wang R."/>
            <person name="Zhang Y."/>
            <person name="Zhou T."/>
            <person name="Zeng Q."/>
            <person name="Fu Q."/>
            <person name="Gao S."/>
            <person name="Li N."/>
            <person name="Koren S."/>
            <person name="Jiang Y."/>
            <person name="Zimin A."/>
            <person name="Xu P."/>
            <person name="Phillippy A.M."/>
            <person name="Geng X."/>
            <person name="Song L."/>
            <person name="Sun F."/>
            <person name="Li C."/>
            <person name="Wang X."/>
            <person name="Chen A."/>
            <person name="Jin Y."/>
            <person name="Yuan Z."/>
            <person name="Yang Y."/>
            <person name="Tan S."/>
            <person name="Peatman E."/>
            <person name="Lu J."/>
            <person name="Qin Z."/>
            <person name="Dunham R."/>
            <person name="Li Z."/>
            <person name="Sonstegard T."/>
            <person name="Feng J."/>
            <person name="Danzmann R.G."/>
            <person name="Schroeder S."/>
            <person name="Scheffler B."/>
            <person name="Duke M.V."/>
            <person name="Ballard L."/>
            <person name="Kucuktas H."/>
            <person name="Kaltenboeck L."/>
            <person name="Liu H."/>
            <person name="Armbruster J."/>
            <person name="Xie Y."/>
            <person name="Kirby M.L."/>
            <person name="Tian Y."/>
            <person name="Flanagan M.E."/>
            <person name="Mu W."/>
            <person name="Waldbieser G.C."/>
        </authorList>
    </citation>
    <scope>NUCLEOTIDE SEQUENCE [LARGE SCALE GENOMIC DNA]</scope>
    <source>
        <strain evidence="3">SDA103</strain>
    </source>
</reference>
<keyword evidence="3" id="KW-1185">Reference proteome</keyword>
<feature type="region of interest" description="Disordered" evidence="2">
    <location>
        <begin position="120"/>
        <end position="148"/>
    </location>
</feature>
<protein>
    <submittedName>
        <fullName evidence="4 5">Uncharacterized protein LOC108275660</fullName>
    </submittedName>
</protein>
<dbReference type="RefSeq" id="XP_017342059.1">
    <property type="nucleotide sequence ID" value="XM_017486570.3"/>
</dbReference>
<gene>
    <name evidence="4 5 6" type="primary">LOC108275660</name>
</gene>
<keyword evidence="1" id="KW-0175">Coiled coil</keyword>
<dbReference type="AlphaFoldDB" id="A0A2D0SH71"/>
<evidence type="ECO:0000256" key="2">
    <source>
        <dbReference type="SAM" id="MobiDB-lite"/>
    </source>
</evidence>
<dbReference type="KEGG" id="ipu:108275660"/>
<dbReference type="RefSeq" id="XP_017342069.1">
    <property type="nucleotide sequence ID" value="XM_017486580.3"/>
</dbReference>
<evidence type="ECO:0000313" key="5">
    <source>
        <dbReference type="RefSeq" id="XP_017342069.1"/>
    </source>
</evidence>